<name>A0A1L3LVB0_9HYPH</name>
<dbReference type="EMBL" id="CP013110">
    <property type="protein sequence ID" value="APG94025.1"/>
    <property type="molecule type" value="Genomic_DNA"/>
</dbReference>
<gene>
    <name evidence="1" type="ORF">SAMCFNEI73_pC0303</name>
</gene>
<keyword evidence="2" id="KW-1185">Reference proteome</keyword>
<accession>A0A1L3LVB0</accession>
<dbReference type="KEGG" id="same:SAMCFNEI73_pC0303"/>
<proteinExistence type="predicted"/>
<dbReference type="Proteomes" id="UP000182306">
    <property type="component" value="Plasmid C"/>
</dbReference>
<reference evidence="1 2" key="1">
    <citation type="submission" date="2015-10" db="EMBL/GenBank/DDBJ databases">
        <title>Genomic differences between typical nodule nitrogen-fixing rhizobial strains and those coming from bean seeds.</title>
        <authorList>
            <person name="Peralta H."/>
            <person name="Aguilar-Vera A."/>
            <person name="Diaz R."/>
            <person name="Mora Y."/>
            <person name="Martinez-Batallar G."/>
            <person name="Salazar E."/>
            <person name="Vargas-Lagunas C."/>
            <person name="Encarnacion S."/>
            <person name="Girard L."/>
            <person name="Mora J."/>
        </authorList>
    </citation>
    <scope>NUCLEOTIDE SEQUENCE [LARGE SCALE GENOMIC DNA]</scope>
    <source>
        <strain evidence="1 2">CFNEI 73</strain>
        <plasmid evidence="1 2">C</plasmid>
    </source>
</reference>
<dbReference type="AlphaFoldDB" id="A0A1L3LVB0"/>
<geneLocation type="plasmid" evidence="1 2">
    <name>C</name>
</geneLocation>
<keyword evidence="1" id="KW-0614">Plasmid</keyword>
<protein>
    <submittedName>
        <fullName evidence="1">Uncharacterized protein</fullName>
    </submittedName>
</protein>
<evidence type="ECO:0000313" key="1">
    <source>
        <dbReference type="EMBL" id="APG94025.1"/>
    </source>
</evidence>
<organism evidence="1 2">
    <name type="scientific">Sinorhizobium americanum</name>
    <dbReference type="NCBI Taxonomy" id="194963"/>
    <lineage>
        <taxon>Bacteria</taxon>
        <taxon>Pseudomonadati</taxon>
        <taxon>Pseudomonadota</taxon>
        <taxon>Alphaproteobacteria</taxon>
        <taxon>Hyphomicrobiales</taxon>
        <taxon>Rhizobiaceae</taxon>
        <taxon>Sinorhizobium/Ensifer group</taxon>
        <taxon>Sinorhizobium</taxon>
    </lineage>
</organism>
<sequence length="53" mass="5282">MSTMSRPAAFSSRARAAAAVLGDTLILDTRDAGTKVLIGISSILGGELAGSGF</sequence>
<evidence type="ECO:0000313" key="2">
    <source>
        <dbReference type="Proteomes" id="UP000182306"/>
    </source>
</evidence>